<gene>
    <name evidence="4" type="ORF">ACFFIT_08995</name>
</gene>
<feature type="signal peptide" evidence="2">
    <location>
        <begin position="1"/>
        <end position="24"/>
    </location>
</feature>
<reference evidence="4 5" key="1">
    <citation type="submission" date="2024-09" db="EMBL/GenBank/DDBJ databases">
        <authorList>
            <person name="Sun Q."/>
            <person name="Mori K."/>
        </authorList>
    </citation>
    <scope>NUCLEOTIDE SEQUENCE [LARGE SCALE GENOMIC DNA]</scope>
    <source>
        <strain evidence="4 5">CCM 8545</strain>
    </source>
</reference>
<comment type="caution">
    <text evidence="4">The sequence shown here is derived from an EMBL/GenBank/DDBJ whole genome shotgun (WGS) entry which is preliminary data.</text>
</comment>
<dbReference type="InterPro" id="IPR028994">
    <property type="entry name" value="Integrin_alpha_N"/>
</dbReference>
<evidence type="ECO:0000256" key="1">
    <source>
        <dbReference type="ARBA" id="ARBA00022729"/>
    </source>
</evidence>
<accession>A0ABV6CB69</accession>
<dbReference type="SUPFAM" id="SSF69318">
    <property type="entry name" value="Integrin alpha N-terminal domain"/>
    <property type="match status" value="1"/>
</dbReference>
<feature type="chain" id="PRO_5045887352" evidence="2">
    <location>
        <begin position="25"/>
        <end position="720"/>
    </location>
</feature>
<dbReference type="PANTHER" id="PTHR46580">
    <property type="entry name" value="SENSOR KINASE-RELATED"/>
    <property type="match status" value="1"/>
</dbReference>
<keyword evidence="5" id="KW-1185">Reference proteome</keyword>
<evidence type="ECO:0000256" key="2">
    <source>
        <dbReference type="SAM" id="SignalP"/>
    </source>
</evidence>
<dbReference type="Gene3D" id="2.130.10.130">
    <property type="entry name" value="Integrin alpha, N-terminal"/>
    <property type="match status" value="1"/>
</dbReference>
<proteinExistence type="predicted"/>
<dbReference type="EMBL" id="JBHLXE010000095">
    <property type="protein sequence ID" value="MFC0180210.1"/>
    <property type="molecule type" value="Genomic_DNA"/>
</dbReference>
<keyword evidence="1 2" id="KW-0732">Signal</keyword>
<feature type="domain" description="Phosphodiester glycosidase" evidence="3">
    <location>
        <begin position="175"/>
        <end position="334"/>
    </location>
</feature>
<sequence length="720" mass="78491">MLKLSKKYVSTMFLTVFWSVNAYADISNTQKLLYPLPNGPSDNVTFSSLPSKLNLDGQFIQDLRGYVVNIKDIRYIDFSVPETRLSTVNCQVVSPATSEGLDANKCNSINPTCEKIFGNNPIKERLSFPLHPLTYWFNEIRSNRLQVNSNPSDFIINTNHFDLRGSLWPNPPSELNGGVLYNEPCSKPFGAMVANGIMLSGPNSQEIDAKGQIKEASDVLALFSGDIPYQFFRIDQTDQLTLNSFLKNAKVAIAGSITLINNSQFYPSATKPNERVGRTAIGMNGNNMVILVVQTGRDRGYGFSVKQVNDFLKSYYNMQTIIVLDGSGSSQLVSSHLPSFPRDSSIPFVGAANCGPLAKSCTVPGDKIQGKDTVRPIPTFLSISATNQVKNPTVEAISAQVWSNELASWKDASVNPLKAGDVDGDGVTDVIAFGQDKIHVFISNASKFTPYLSLSDFTTAQGWTNIEEYPRLVGDVNGDNKADIIGFSKLGNNVSVSLSSGNKSNFFLQPKTWANTMIWDSYDRKPRLLGDVNGDGKSDLIGFDTSVSVALSTGSSFSSTNFWLNNFGSNNGWVSNDASPRLVGDVNGDGKDDIVGFKDSVWVSTSTGTSFTEPKIWLTDDRLKGRNFLNPRFLIDVNGDRLDDIVAFGGSFVSVSFSTGTNFLPTTPWIYGFTPSHDFINSYSNPRLVGDFDGNKLGDVIGNKGGTTYYSTTSVSGSAF</sequence>
<evidence type="ECO:0000313" key="5">
    <source>
        <dbReference type="Proteomes" id="UP001589758"/>
    </source>
</evidence>
<protein>
    <submittedName>
        <fullName evidence="4">FG-GAP-like repeat-containing protein</fullName>
    </submittedName>
</protein>
<dbReference type="Pfam" id="PF09992">
    <property type="entry name" value="NAGPA"/>
    <property type="match status" value="1"/>
</dbReference>
<dbReference type="InterPro" id="IPR013517">
    <property type="entry name" value="FG-GAP"/>
</dbReference>
<name>A0ABV6CB69_9GAMM</name>
<dbReference type="PANTHER" id="PTHR46580:SF2">
    <property type="entry name" value="MAM DOMAIN-CONTAINING PROTEIN"/>
    <property type="match status" value="1"/>
</dbReference>
<dbReference type="RefSeq" id="WP_385877321.1">
    <property type="nucleotide sequence ID" value="NZ_JBHLXE010000095.1"/>
</dbReference>
<evidence type="ECO:0000313" key="4">
    <source>
        <dbReference type="EMBL" id="MFC0180210.1"/>
    </source>
</evidence>
<dbReference type="Proteomes" id="UP001589758">
    <property type="component" value="Unassembled WGS sequence"/>
</dbReference>
<evidence type="ECO:0000259" key="3">
    <source>
        <dbReference type="Pfam" id="PF09992"/>
    </source>
</evidence>
<organism evidence="4 5">
    <name type="scientific">Thorsellia kenyensis</name>
    <dbReference type="NCBI Taxonomy" id="1549888"/>
    <lineage>
        <taxon>Bacteria</taxon>
        <taxon>Pseudomonadati</taxon>
        <taxon>Pseudomonadota</taxon>
        <taxon>Gammaproteobacteria</taxon>
        <taxon>Enterobacterales</taxon>
        <taxon>Thorselliaceae</taxon>
        <taxon>Thorsellia</taxon>
    </lineage>
</organism>
<dbReference type="InterPro" id="IPR018711">
    <property type="entry name" value="NAGPA"/>
</dbReference>
<dbReference type="Pfam" id="PF13517">
    <property type="entry name" value="FG-GAP_3"/>
    <property type="match status" value="1"/>
</dbReference>